<dbReference type="AlphaFoldDB" id="A0A066Z190"/>
<evidence type="ECO:0000313" key="7">
    <source>
        <dbReference type="EMBL" id="KDN86014.1"/>
    </source>
</evidence>
<feature type="compositionally biased region" description="Pro residues" evidence="5">
    <location>
        <begin position="549"/>
        <end position="561"/>
    </location>
</feature>
<feature type="compositionally biased region" description="Basic residues" evidence="5">
    <location>
        <begin position="487"/>
        <end position="501"/>
    </location>
</feature>
<dbReference type="InterPro" id="IPR052032">
    <property type="entry name" value="ATP-dep_AA_Ligase"/>
</dbReference>
<dbReference type="PANTHER" id="PTHR43585">
    <property type="entry name" value="FUMIPYRROLE BIOSYNTHESIS PROTEIN C"/>
    <property type="match status" value="1"/>
</dbReference>
<reference evidence="7 8" key="1">
    <citation type="submission" date="2014-05" db="EMBL/GenBank/DDBJ databases">
        <title>Draft Genome Sequence of Kitasatospora cheerisanensis KCTC 2395.</title>
        <authorList>
            <person name="Nam D.H."/>
        </authorList>
    </citation>
    <scope>NUCLEOTIDE SEQUENCE [LARGE SCALE GENOMIC DNA]</scope>
    <source>
        <strain evidence="7 8">KCTC 2395</strain>
    </source>
</reference>
<name>A0A066Z190_9ACTN</name>
<feature type="compositionally biased region" description="Polar residues" evidence="5">
    <location>
        <begin position="386"/>
        <end position="404"/>
    </location>
</feature>
<dbReference type="Gene3D" id="3.30.470.20">
    <property type="entry name" value="ATP-grasp fold, B domain"/>
    <property type="match status" value="1"/>
</dbReference>
<feature type="compositionally biased region" description="Basic residues" evidence="5">
    <location>
        <begin position="760"/>
        <end position="786"/>
    </location>
</feature>
<keyword evidence="2 4" id="KW-0547">Nucleotide-binding</keyword>
<dbReference type="Proteomes" id="UP000027178">
    <property type="component" value="Unassembled WGS sequence"/>
</dbReference>
<dbReference type="Pfam" id="PF13535">
    <property type="entry name" value="ATP-grasp_4"/>
    <property type="match status" value="1"/>
</dbReference>
<evidence type="ECO:0000256" key="4">
    <source>
        <dbReference type="PROSITE-ProRule" id="PRU00409"/>
    </source>
</evidence>
<evidence type="ECO:0000256" key="5">
    <source>
        <dbReference type="SAM" id="MobiDB-lite"/>
    </source>
</evidence>
<feature type="region of interest" description="Disordered" evidence="5">
    <location>
        <begin position="542"/>
        <end position="588"/>
    </location>
</feature>
<dbReference type="eggNOG" id="COG0151">
    <property type="taxonomic scope" value="Bacteria"/>
</dbReference>
<dbReference type="EMBL" id="JNBY01000073">
    <property type="protein sequence ID" value="KDN86014.1"/>
    <property type="molecule type" value="Genomic_DNA"/>
</dbReference>
<feature type="compositionally biased region" description="Basic and acidic residues" evidence="5">
    <location>
        <begin position="502"/>
        <end position="524"/>
    </location>
</feature>
<feature type="region of interest" description="Disordered" evidence="5">
    <location>
        <begin position="687"/>
        <end position="859"/>
    </location>
</feature>
<proteinExistence type="predicted"/>
<dbReference type="GO" id="GO:0005524">
    <property type="term" value="F:ATP binding"/>
    <property type="evidence" value="ECO:0007669"/>
    <property type="project" value="UniProtKB-UniRule"/>
</dbReference>
<keyword evidence="3 4" id="KW-0067">ATP-binding</keyword>
<dbReference type="InterPro" id="IPR011761">
    <property type="entry name" value="ATP-grasp"/>
</dbReference>
<dbReference type="GO" id="GO:0016874">
    <property type="term" value="F:ligase activity"/>
    <property type="evidence" value="ECO:0007669"/>
    <property type="project" value="UniProtKB-KW"/>
</dbReference>
<evidence type="ECO:0000256" key="3">
    <source>
        <dbReference type="ARBA" id="ARBA00022840"/>
    </source>
</evidence>
<feature type="compositionally biased region" description="Basic residues" evidence="5">
    <location>
        <begin position="692"/>
        <end position="712"/>
    </location>
</feature>
<feature type="compositionally biased region" description="Low complexity" evidence="5">
    <location>
        <begin position="468"/>
        <end position="478"/>
    </location>
</feature>
<sequence>MTEQQEAGAGPGTLLVIGSGLKEYREYLVGPMSRRARAAGLELLLVNNLRPTWQREYFDEIVVADVFDTDTMNATVREIAARKRIVGLLCWDEPLVLDAGLLAAELGVPGLSERGVRGVRDKERTRTVLTAAGQRQPGFALTTDLAEARAAAARIGYPVVLKPRAMGASIGVVFAADEAELDAAFDTALSASRVDPGPYRASVIVEEYAGGPEISVDGAVHRGEYLPMFLARKYSSDEPYFEEVGHIVDAADPLLADPALLAVLADAHRALGVEDGITHTELRLTPRGPLIVEVNGRLGGDLIPLLGRIATGLEPGEVLFDVAVGRRPETAATRAAVAGIRFGCPEQDCRLEELTLPKPGDAPGLLHAAPMAPPGTVLRLPPAATSPGTPSWSARPTASPTANGAWTPPPPWSRRSPPRWDPPTRTPPSPCPPDSWMWTDEHRHPDRARERQPGRRPARRRRDPAPGPRTGARPAQARPGDRGQPHPARRRGRTAARHRRVPDRPLRPDRRPLPHLAGADRDHRGDRLRRLLGRLVRRNRRDGWRDHQLPPPGRGPRPLPEPRPDHRRRAGPGRPGRTRPRRLPAQRPLAVRLRRPARRPGHLRRLRLPGRRALVRPRQPPRPRLDAVLRPGLRRRADRQLGHHRPVRHRQLRLHDDRRVRPRGPHLHLLRAARRAQPDGLVRLLHACPARRPARHHPGRPRPRPRGRHHPLRRDGRPQLVRQLAGADRNRPLRGRVQRRPGGRLRLAAPPVGGAVGRRLAGRPQHRRARRRPAGRPARRPRRPRRGQPALRPAADLVDQPGLPDGPLAARHRRAEPGPDRPRRRPGVGRRLPARPPAEGPDRPRPPLSTANHPTEKEK</sequence>
<dbReference type="SUPFAM" id="SSF56059">
    <property type="entry name" value="Glutathione synthetase ATP-binding domain-like"/>
    <property type="match status" value="1"/>
</dbReference>
<keyword evidence="1" id="KW-0436">Ligase</keyword>
<dbReference type="GO" id="GO:0046872">
    <property type="term" value="F:metal ion binding"/>
    <property type="evidence" value="ECO:0007669"/>
    <property type="project" value="InterPro"/>
</dbReference>
<feature type="compositionally biased region" description="Pro residues" evidence="5">
    <location>
        <begin position="419"/>
        <end position="433"/>
    </location>
</feature>
<dbReference type="SMART" id="SM01209">
    <property type="entry name" value="GARS_A"/>
    <property type="match status" value="1"/>
</dbReference>
<comment type="caution">
    <text evidence="7">The sequence shown here is derived from an EMBL/GenBank/DDBJ whole genome shotgun (WGS) entry which is preliminary data.</text>
</comment>
<evidence type="ECO:0000256" key="1">
    <source>
        <dbReference type="ARBA" id="ARBA00022598"/>
    </source>
</evidence>
<dbReference type="HOGENOM" id="CLU_332832_0_0_11"/>
<keyword evidence="8" id="KW-1185">Reference proteome</keyword>
<protein>
    <recommendedName>
        <fullName evidence="6">ATP-grasp domain-containing protein</fullName>
    </recommendedName>
</protein>
<evidence type="ECO:0000259" key="6">
    <source>
        <dbReference type="PROSITE" id="PS50975"/>
    </source>
</evidence>
<organism evidence="7 8">
    <name type="scientific">Kitasatospora cheerisanensis KCTC 2395</name>
    <dbReference type="NCBI Taxonomy" id="1348663"/>
    <lineage>
        <taxon>Bacteria</taxon>
        <taxon>Bacillati</taxon>
        <taxon>Actinomycetota</taxon>
        <taxon>Actinomycetes</taxon>
        <taxon>Kitasatosporales</taxon>
        <taxon>Streptomycetaceae</taxon>
        <taxon>Kitasatospora</taxon>
    </lineage>
</organism>
<dbReference type="PROSITE" id="PS50975">
    <property type="entry name" value="ATP_GRASP"/>
    <property type="match status" value="1"/>
</dbReference>
<evidence type="ECO:0000256" key="2">
    <source>
        <dbReference type="ARBA" id="ARBA00022741"/>
    </source>
</evidence>
<feature type="region of interest" description="Disordered" evidence="5">
    <location>
        <begin position="373"/>
        <end position="524"/>
    </location>
</feature>
<feature type="compositionally biased region" description="Basic residues" evidence="5">
    <location>
        <begin position="732"/>
        <end position="743"/>
    </location>
</feature>
<gene>
    <name evidence="7" type="ORF">KCH_18310</name>
</gene>
<feature type="domain" description="ATP-grasp" evidence="6">
    <location>
        <begin position="126"/>
        <end position="324"/>
    </location>
</feature>
<feature type="compositionally biased region" description="Basic residues" evidence="5">
    <location>
        <begin position="565"/>
        <end position="584"/>
    </location>
</feature>
<evidence type="ECO:0000313" key="8">
    <source>
        <dbReference type="Proteomes" id="UP000027178"/>
    </source>
</evidence>
<dbReference type="PANTHER" id="PTHR43585:SF2">
    <property type="entry name" value="ATP-GRASP ENZYME FSQD"/>
    <property type="match status" value="1"/>
</dbReference>
<feature type="compositionally biased region" description="Basic and acidic residues" evidence="5">
    <location>
        <begin position="439"/>
        <end position="453"/>
    </location>
</feature>
<accession>A0A066Z190</accession>
<dbReference type="Gene3D" id="3.40.50.20">
    <property type="match status" value="1"/>
</dbReference>